<feature type="compositionally biased region" description="Polar residues" evidence="1">
    <location>
        <begin position="278"/>
        <end position="287"/>
    </location>
</feature>
<feature type="compositionally biased region" description="Low complexity" evidence="1">
    <location>
        <begin position="35"/>
        <end position="57"/>
    </location>
</feature>
<feature type="region of interest" description="Disordered" evidence="1">
    <location>
        <begin position="1"/>
        <end position="790"/>
    </location>
</feature>
<dbReference type="OrthoDB" id="2438502at2759"/>
<feature type="compositionally biased region" description="Basic and acidic residues" evidence="1">
    <location>
        <begin position="1010"/>
        <end position="1020"/>
    </location>
</feature>
<protein>
    <submittedName>
        <fullName evidence="2">Uncharacterized protein</fullName>
    </submittedName>
</protein>
<feature type="compositionally biased region" description="Polar residues" evidence="1">
    <location>
        <begin position="632"/>
        <end position="643"/>
    </location>
</feature>
<feature type="region of interest" description="Disordered" evidence="1">
    <location>
        <begin position="805"/>
        <end position="875"/>
    </location>
</feature>
<feature type="compositionally biased region" description="Low complexity" evidence="1">
    <location>
        <begin position="213"/>
        <end position="223"/>
    </location>
</feature>
<name>A0A9P6UA45_9FUNG</name>
<accession>A0A9P6UA45</accession>
<feature type="compositionally biased region" description="Basic and acidic residues" evidence="1">
    <location>
        <begin position="1164"/>
        <end position="1177"/>
    </location>
</feature>
<feature type="compositionally biased region" description="Low complexity" evidence="1">
    <location>
        <begin position="1248"/>
        <end position="1260"/>
    </location>
</feature>
<feature type="compositionally biased region" description="Low complexity" evidence="1">
    <location>
        <begin position="612"/>
        <end position="630"/>
    </location>
</feature>
<feature type="compositionally biased region" description="Low complexity" evidence="1">
    <location>
        <begin position="100"/>
        <end position="112"/>
    </location>
</feature>
<comment type="caution">
    <text evidence="2">The sequence shown here is derived from an EMBL/GenBank/DDBJ whole genome shotgun (WGS) entry which is preliminary data.</text>
</comment>
<feature type="compositionally biased region" description="Pro residues" evidence="1">
    <location>
        <begin position="717"/>
        <end position="743"/>
    </location>
</feature>
<proteinExistence type="predicted"/>
<feature type="compositionally biased region" description="Pro residues" evidence="1">
    <location>
        <begin position="561"/>
        <end position="577"/>
    </location>
</feature>
<feature type="compositionally biased region" description="Low complexity" evidence="1">
    <location>
        <begin position="371"/>
        <end position="407"/>
    </location>
</feature>
<feature type="compositionally biased region" description="Polar residues" evidence="1">
    <location>
        <begin position="1302"/>
        <end position="1313"/>
    </location>
</feature>
<gene>
    <name evidence="2" type="ORF">DFQ27_009897</name>
</gene>
<keyword evidence="3" id="KW-1185">Reference proteome</keyword>
<feature type="compositionally biased region" description="Low complexity" evidence="1">
    <location>
        <begin position="445"/>
        <end position="468"/>
    </location>
</feature>
<feature type="compositionally biased region" description="Pro residues" evidence="1">
    <location>
        <begin position="333"/>
        <end position="353"/>
    </location>
</feature>
<feature type="compositionally biased region" description="Low complexity" evidence="1">
    <location>
        <begin position="67"/>
        <end position="79"/>
    </location>
</feature>
<sequence>MNPFDSAQQQHQQHPSNASGNFPGDKGQQPPMGLPAPGQQPHAPQQPQQHQRLRPQGVRPPPGPGQQGLSHPPQHQQPQGGPGPMPRSPIMSPFARQDGHQGPAQGAQGQPHVRPTGQAPPHHQLQQPPPPQQNPAIHQQALNMPNMSPKLAPQQLHLRPPGHPPGQMQQLPRPPMGAVPLQGGGAAPQRQPSPGRPSHPQPRPMQSGPAGHGSPQLRPLGLPQRPPPSPGFQQPGQQGGIRPSSSQPHMGPAPGGLENQVHPTMNRTTPPSPGMPTRSPQMMTQQPHMVAPTGGSTGQLGPVKHQAPLRPSGSHPQLLSIGVDSAAAVAPPSGQPGPARPPNQPPMQQPPAVRPLTNGTQQVRPRPQPVGHPSGSPLSPAGASDPANHVAVGPLSTSGGPQQQQPSVTASPPRPRPHPPQQQQQHHPQQPPVRPGGVRPPAPHHPGQSPSPSSLDLPGAAAAATGPAHNPMFRPPPPQQQQRQTPPHPQQQPHSRRESTSSNASAGAPMGQDLANHQQPPTMKQAGHTPMQPHPPQFRPGPPGPPGGGAAPPRPHHQHPQRPPPPHNAPLMRPPGSPTQRPLGGTSMHFPGTAAAAEAHGETTRTPPPAPAQQQQQQQHQASNHSSPHARSSPQQQTSQALLSENREGPATTTTTTATAEEQQQQEEEDLEGGSSNEPTTLPPPPMPLRAPGPPGGAGGPPPGPLRGLNKLDPSKQPLPAPMGAKEPPPPPMGGAGGPPPPMGGGMRPRVRPPPGGQQQHQPQQQHAPYRPPQRPTQTTPTMYSASGQAAAVDSKAAALAIPSGSEATTTGMRPRAGSLQKRPTALAATAASGAAADGDAKNMPVPKGEVISPPSPKLHGRKGPAMLSTSARNGKGSLGKTLKKWVVRGGLAYLAYTAMFNCPRESTTTATSMTSGGVKGMYCKTVHTVGGLVQPYVEPVYRKHAGPHVDKYVKPVARKGQSLYVNYAYPVVQGAAKVGGKVYESTAKKHVDHAKDKIYSILPYPLGSRKSDTSSEDAHKGHRAGASRQPVEVKEVDDVIVDDVDPAIDSAKVTEEDPSREGAAPSSSSANPETPNLEDIPHQKKVVYDTEPYLEHQQQQQQEEMDHIPVKEEAEQAAQPVTVDDGTPLEQLEPEKPAEEPHRDSEAHDAVAPPPPPPPSSSGEDHADKRHIHPEEDINSAQEAEEAEQPSSSSGQDHEEEHQKEADVPQSQPAEPPVPEDVVAPKEDKEEEVVVPETVVVEEEAEVPVTNPAAPVVAEQVIQEAGDESAAADPVAPTDEPLVAKPEEDATAEPKTVATEDGQQPEQGGSNHVNDDHIVASEVGESEPVEAEEEHGDEQVVEEVEGGEGQQAVPSDEAVKKVDENEASSPSSETEQHKNVDEEAAPAEAVPTLFTVLIDSGSTVNAATDAALVRLFKYRAVEAVDMFPEPLMARSAQQLPMPLFGETKAKPILDGHEQTDIVKNLSADLYLGVPWLERYEPQLQLSKGRIVLEPSRSTALPAVAAPDHDDAF</sequence>
<feature type="compositionally biased region" description="Low complexity" evidence="1">
    <location>
        <begin position="825"/>
        <end position="838"/>
    </location>
</feature>
<feature type="compositionally biased region" description="Pro residues" evidence="1">
    <location>
        <begin position="532"/>
        <end position="546"/>
    </location>
</feature>
<feature type="compositionally biased region" description="Low complexity" evidence="1">
    <location>
        <begin position="651"/>
        <end position="663"/>
    </location>
</feature>
<feature type="region of interest" description="Disordered" evidence="1">
    <location>
        <begin position="1005"/>
        <end position="1387"/>
    </location>
</feature>
<feature type="compositionally biased region" description="Pro residues" evidence="1">
    <location>
        <begin position="429"/>
        <end position="444"/>
    </location>
</feature>
<feature type="compositionally biased region" description="Low complexity" evidence="1">
    <location>
        <begin position="776"/>
        <end position="790"/>
    </location>
</feature>
<dbReference type="Proteomes" id="UP000807716">
    <property type="component" value="Unassembled WGS sequence"/>
</dbReference>
<organism evidence="2 3">
    <name type="scientific">Actinomortierella ambigua</name>
    <dbReference type="NCBI Taxonomy" id="1343610"/>
    <lineage>
        <taxon>Eukaryota</taxon>
        <taxon>Fungi</taxon>
        <taxon>Fungi incertae sedis</taxon>
        <taxon>Mucoromycota</taxon>
        <taxon>Mortierellomycotina</taxon>
        <taxon>Mortierellomycetes</taxon>
        <taxon>Mortierellales</taxon>
        <taxon>Mortierellaceae</taxon>
        <taxon>Actinomortierella</taxon>
    </lineage>
</organism>
<feature type="compositionally biased region" description="Basic and acidic residues" evidence="1">
    <location>
        <begin position="1105"/>
        <end position="1115"/>
    </location>
</feature>
<feature type="compositionally biased region" description="Polar residues" evidence="1">
    <location>
        <begin position="1"/>
        <end position="20"/>
    </location>
</feature>
<feature type="compositionally biased region" description="Polar residues" evidence="1">
    <location>
        <begin position="1066"/>
        <end position="1075"/>
    </location>
</feature>
<feature type="compositionally biased region" description="Pro residues" evidence="1">
    <location>
        <begin position="681"/>
        <end position="705"/>
    </location>
</feature>
<feature type="compositionally biased region" description="Basic and acidic residues" evidence="1">
    <location>
        <begin position="1080"/>
        <end position="1089"/>
    </location>
</feature>
<evidence type="ECO:0000313" key="2">
    <source>
        <dbReference type="EMBL" id="KAG0266270.1"/>
    </source>
</evidence>
<feature type="compositionally biased region" description="Acidic residues" evidence="1">
    <location>
        <begin position="1325"/>
        <end position="1347"/>
    </location>
</feature>
<evidence type="ECO:0000256" key="1">
    <source>
        <dbReference type="SAM" id="MobiDB-lite"/>
    </source>
</evidence>
<feature type="compositionally biased region" description="Acidic residues" evidence="1">
    <location>
        <begin position="1230"/>
        <end position="1247"/>
    </location>
</feature>
<dbReference type="EMBL" id="JAAAJB010000097">
    <property type="protein sequence ID" value="KAG0266270.1"/>
    <property type="molecule type" value="Genomic_DNA"/>
</dbReference>
<feature type="compositionally biased region" description="Basic and acidic residues" evidence="1">
    <location>
        <begin position="1134"/>
        <end position="1150"/>
    </location>
</feature>
<evidence type="ECO:0000313" key="3">
    <source>
        <dbReference type="Proteomes" id="UP000807716"/>
    </source>
</evidence>
<feature type="compositionally biased region" description="Low complexity" evidence="1">
    <location>
        <begin position="757"/>
        <end position="769"/>
    </location>
</feature>
<feature type="compositionally biased region" description="Basic and acidic residues" evidence="1">
    <location>
        <begin position="1197"/>
        <end position="1208"/>
    </location>
</feature>
<reference evidence="2" key="1">
    <citation type="journal article" date="2020" name="Fungal Divers.">
        <title>Resolving the Mortierellaceae phylogeny through synthesis of multi-gene phylogenetics and phylogenomics.</title>
        <authorList>
            <person name="Vandepol N."/>
            <person name="Liber J."/>
            <person name="Desiro A."/>
            <person name="Na H."/>
            <person name="Kennedy M."/>
            <person name="Barry K."/>
            <person name="Grigoriev I.V."/>
            <person name="Miller A.N."/>
            <person name="O'Donnell K."/>
            <person name="Stajich J.E."/>
            <person name="Bonito G."/>
        </authorList>
    </citation>
    <scope>NUCLEOTIDE SEQUENCE</scope>
    <source>
        <strain evidence="2">BC1065</strain>
    </source>
</reference>
<feature type="compositionally biased region" description="Low complexity" evidence="1">
    <location>
        <begin position="231"/>
        <end position="248"/>
    </location>
</feature>
<feature type="compositionally biased region" description="Pro residues" evidence="1">
    <location>
        <begin position="194"/>
        <end position="203"/>
    </location>
</feature>